<evidence type="ECO:0000256" key="2">
    <source>
        <dbReference type="ARBA" id="ARBA00009477"/>
    </source>
</evidence>
<dbReference type="AlphaFoldDB" id="A0A1W6P309"/>
<accession>A0A1W6P309</accession>
<gene>
    <name evidence="6" type="ORF">BVG79_p1000064</name>
</gene>
<dbReference type="KEGG" id="kro:BVG79_p1000064"/>
<evidence type="ECO:0000313" key="7">
    <source>
        <dbReference type="Proteomes" id="UP000242447"/>
    </source>
</evidence>
<keyword evidence="7" id="KW-1185">Reference proteome</keyword>
<evidence type="ECO:0000259" key="3">
    <source>
        <dbReference type="Pfam" id="PF25917"/>
    </source>
</evidence>
<dbReference type="GO" id="GO:0005886">
    <property type="term" value="C:plasma membrane"/>
    <property type="evidence" value="ECO:0007669"/>
    <property type="project" value="TreeGrafter"/>
</dbReference>
<feature type="domain" description="Multidrug resistance protein MdtA-like C-terminal permuted SH3" evidence="5">
    <location>
        <begin position="265"/>
        <end position="316"/>
    </location>
</feature>
<geneLocation type="plasmid" evidence="6">
    <name>unnamed1</name>
</geneLocation>
<dbReference type="EMBL" id="CP019938">
    <property type="protein sequence ID" value="ARO15866.1"/>
    <property type="molecule type" value="Genomic_DNA"/>
</dbReference>
<dbReference type="GO" id="GO:0030313">
    <property type="term" value="C:cell envelope"/>
    <property type="evidence" value="ECO:0007669"/>
    <property type="project" value="UniProtKB-SubCell"/>
</dbReference>
<dbReference type="Gene3D" id="2.40.420.20">
    <property type="match status" value="1"/>
</dbReference>
<dbReference type="InterPro" id="IPR058625">
    <property type="entry name" value="MdtA-like_BSH"/>
</dbReference>
<evidence type="ECO:0000313" key="6">
    <source>
        <dbReference type="EMBL" id="ARO15866.1"/>
    </source>
</evidence>
<dbReference type="PANTHER" id="PTHR30158:SF3">
    <property type="entry name" value="MULTIDRUG EFFLUX PUMP SUBUNIT ACRA-RELATED"/>
    <property type="match status" value="1"/>
</dbReference>
<comment type="similarity">
    <text evidence="2">Belongs to the membrane fusion protein (MFP) (TC 8.A.1) family.</text>
</comment>
<dbReference type="Gene3D" id="2.40.50.100">
    <property type="match status" value="1"/>
</dbReference>
<dbReference type="Gene3D" id="2.40.30.170">
    <property type="match status" value="1"/>
</dbReference>
<feature type="domain" description="Multidrug resistance protein MdtA-like barrel-sandwich hybrid" evidence="3">
    <location>
        <begin position="24"/>
        <end position="162"/>
    </location>
</feature>
<evidence type="ECO:0000259" key="4">
    <source>
        <dbReference type="Pfam" id="PF25944"/>
    </source>
</evidence>
<dbReference type="SUPFAM" id="SSF111369">
    <property type="entry name" value="HlyD-like secretion proteins"/>
    <property type="match status" value="1"/>
</dbReference>
<protein>
    <submittedName>
        <fullName evidence="6">Membrane fusion protein, multidrug efflux system</fullName>
    </submittedName>
</protein>
<name>A0A1W6P309_9RHOB</name>
<reference evidence="6 7" key="1">
    <citation type="submission" date="2017-02" db="EMBL/GenBank/DDBJ databases">
        <title>Ketogulonicigenium robustum SPU B003 Genome sequencing and assembly.</title>
        <authorList>
            <person name="Li Y."/>
            <person name="Liu L."/>
            <person name="Wang C."/>
            <person name="Zhang M."/>
            <person name="Zhang T."/>
            <person name="Zhang Y."/>
        </authorList>
    </citation>
    <scope>NUCLEOTIDE SEQUENCE [LARGE SCALE GENOMIC DNA]</scope>
    <source>
        <strain evidence="6 7">SPU_B003</strain>
        <plasmid evidence="6 7">unnamed1</plasmid>
    </source>
</reference>
<dbReference type="InterPro" id="IPR006143">
    <property type="entry name" value="RND_pump_MFP"/>
</dbReference>
<comment type="subcellular location">
    <subcellularLocation>
        <location evidence="1">Cell envelope</location>
    </subcellularLocation>
</comment>
<dbReference type="InterPro" id="IPR058627">
    <property type="entry name" value="MdtA-like_C"/>
</dbReference>
<dbReference type="GO" id="GO:0015562">
    <property type="term" value="F:efflux transmembrane transporter activity"/>
    <property type="evidence" value="ECO:0007669"/>
    <property type="project" value="InterPro"/>
</dbReference>
<dbReference type="Pfam" id="PF25917">
    <property type="entry name" value="BSH_RND"/>
    <property type="match status" value="1"/>
</dbReference>
<keyword evidence="6" id="KW-0614">Plasmid</keyword>
<dbReference type="Pfam" id="PF25944">
    <property type="entry name" value="Beta-barrel_RND"/>
    <property type="match status" value="1"/>
</dbReference>
<proteinExistence type="inferred from homology"/>
<evidence type="ECO:0000256" key="1">
    <source>
        <dbReference type="ARBA" id="ARBA00004196"/>
    </source>
</evidence>
<evidence type="ECO:0000259" key="5">
    <source>
        <dbReference type="Pfam" id="PF25967"/>
    </source>
</evidence>
<dbReference type="InterPro" id="IPR058626">
    <property type="entry name" value="MdtA-like_b-barrel"/>
</dbReference>
<dbReference type="Pfam" id="PF25967">
    <property type="entry name" value="RND-MFP_C"/>
    <property type="match status" value="1"/>
</dbReference>
<sequence>MHLQTVPRTITVPGRAVAADETLVRPRVNGMVTEIIYTPGAPIKQGDPMFRIESATYEAAMVQARSTVASADAGVRQAQSAFDRAQRLLGSGATQADVENAQAALDQAQATLAAADASLTLAQMELDWTTVTSPIDGMASLSNVSVGDLVTASQTTALATVTTLDPIEVDLYSPAVRLQQIQNEITNADTGVLRNLNATLMLENGVTYDAVGQFVAPGFAVSTTTGTVETRFSFANPNFQLLPGMFVRGQVAFGETSAFLVTQTAGVRDRMGNLTVWVVEDGKAAQRVVTDVGTWQNQWIITEGLNEGDQLIVDGTSMLGAGADVTPVPVTIDDAGIIHDAAPATGGN</sequence>
<organism evidence="6 7">
    <name type="scientific">Ketogulonicigenium robustum</name>
    <dbReference type="NCBI Taxonomy" id="92947"/>
    <lineage>
        <taxon>Bacteria</taxon>
        <taxon>Pseudomonadati</taxon>
        <taxon>Pseudomonadota</taxon>
        <taxon>Alphaproteobacteria</taxon>
        <taxon>Rhodobacterales</taxon>
        <taxon>Roseobacteraceae</taxon>
        <taxon>Ketogulonicigenium</taxon>
    </lineage>
</organism>
<feature type="domain" description="Multidrug resistance protein MdtA-like beta-barrel" evidence="4">
    <location>
        <begin position="166"/>
        <end position="251"/>
    </location>
</feature>
<dbReference type="GO" id="GO:0046677">
    <property type="term" value="P:response to antibiotic"/>
    <property type="evidence" value="ECO:0007669"/>
    <property type="project" value="TreeGrafter"/>
</dbReference>
<dbReference type="Proteomes" id="UP000242447">
    <property type="component" value="Plasmid unnamed1"/>
</dbReference>
<dbReference type="PANTHER" id="PTHR30158">
    <property type="entry name" value="ACRA/E-RELATED COMPONENT OF DRUG EFFLUX TRANSPORTER"/>
    <property type="match status" value="1"/>
</dbReference>
<dbReference type="Gene3D" id="1.10.287.470">
    <property type="entry name" value="Helix hairpin bin"/>
    <property type="match status" value="1"/>
</dbReference>
<dbReference type="NCBIfam" id="TIGR01730">
    <property type="entry name" value="RND_mfp"/>
    <property type="match status" value="1"/>
</dbReference>